<reference evidence="1" key="1">
    <citation type="journal article" date="2020" name="Nature">
        <title>Giant virus diversity and host interactions through global metagenomics.</title>
        <authorList>
            <person name="Schulz F."/>
            <person name="Roux S."/>
            <person name="Paez-Espino D."/>
            <person name="Jungbluth S."/>
            <person name="Walsh D.A."/>
            <person name="Denef V.J."/>
            <person name="McMahon K.D."/>
            <person name="Konstantinidis K.T."/>
            <person name="Eloe-Fadrosh E.A."/>
            <person name="Kyrpides N.C."/>
            <person name="Woyke T."/>
        </authorList>
    </citation>
    <scope>NUCLEOTIDE SEQUENCE</scope>
    <source>
        <strain evidence="1">GVMAG-S-1035118-87</strain>
    </source>
</reference>
<dbReference type="AlphaFoldDB" id="A0A6C0AGT3"/>
<proteinExistence type="predicted"/>
<name>A0A6C0AGT3_9ZZZZ</name>
<evidence type="ECO:0000313" key="1">
    <source>
        <dbReference type="EMBL" id="QHS78978.1"/>
    </source>
</evidence>
<organism evidence="1">
    <name type="scientific">viral metagenome</name>
    <dbReference type="NCBI Taxonomy" id="1070528"/>
    <lineage>
        <taxon>unclassified sequences</taxon>
        <taxon>metagenomes</taxon>
        <taxon>organismal metagenomes</taxon>
    </lineage>
</organism>
<protein>
    <submittedName>
        <fullName evidence="1">Uncharacterized protein</fullName>
    </submittedName>
</protein>
<sequence>MVAPLKKKPIYKGRWYKKRARQPRVSPKMLPKVTRLERVWRDLNAQIG</sequence>
<accession>A0A6C0AGT3</accession>
<dbReference type="EMBL" id="MN740625">
    <property type="protein sequence ID" value="QHS78978.1"/>
    <property type="molecule type" value="Genomic_DNA"/>
</dbReference>